<evidence type="ECO:0000313" key="3">
    <source>
        <dbReference type="Proteomes" id="UP000032544"/>
    </source>
</evidence>
<dbReference type="RefSeq" id="WP_045032118.1">
    <property type="nucleotide sequence ID" value="NZ_JRHC01000005.1"/>
</dbReference>
<dbReference type="OrthoDB" id="1362710at2"/>
<name>A0A0D8J9H6_9BACT</name>
<protein>
    <submittedName>
        <fullName evidence="2">Uncharacterized protein</fullName>
    </submittedName>
</protein>
<organism evidence="2 3">
    <name type="scientific">Draconibacterium sediminis</name>
    <dbReference type="NCBI Taxonomy" id="1544798"/>
    <lineage>
        <taxon>Bacteria</taxon>
        <taxon>Pseudomonadati</taxon>
        <taxon>Bacteroidota</taxon>
        <taxon>Bacteroidia</taxon>
        <taxon>Marinilabiliales</taxon>
        <taxon>Prolixibacteraceae</taxon>
        <taxon>Draconibacterium</taxon>
    </lineage>
</organism>
<dbReference type="EMBL" id="JRHC01000005">
    <property type="protein sequence ID" value="KJF42433.1"/>
    <property type="molecule type" value="Genomic_DNA"/>
</dbReference>
<dbReference type="AlphaFoldDB" id="A0A0D8J9H6"/>
<comment type="caution">
    <text evidence="2">The sequence shown here is derived from an EMBL/GenBank/DDBJ whole genome shotgun (WGS) entry which is preliminary data.</text>
</comment>
<evidence type="ECO:0000313" key="2">
    <source>
        <dbReference type="EMBL" id="KJF42433.1"/>
    </source>
</evidence>
<dbReference type="Proteomes" id="UP000032544">
    <property type="component" value="Unassembled WGS sequence"/>
</dbReference>
<proteinExistence type="predicted"/>
<keyword evidence="1" id="KW-1133">Transmembrane helix</keyword>
<keyword evidence="3" id="KW-1185">Reference proteome</keyword>
<sequence length="156" mass="18072">MNEKDLILRTINNGIGDKNTFYTSESLNSFILKNKNKEEIEFLIKEIINERPELIKVISLQNSPLKIRPSGLIESFLNSGGFSKIESEEKERKYLELRKSKIDLELAEKMLKEYPKTKWIARISFLIGIGLALLGYFNQNDLSYKESTTRLSPRIV</sequence>
<keyword evidence="1" id="KW-0812">Transmembrane</keyword>
<gene>
    <name evidence="2" type="ORF">LH29_17845</name>
</gene>
<feature type="transmembrane region" description="Helical" evidence="1">
    <location>
        <begin position="119"/>
        <end position="137"/>
    </location>
</feature>
<keyword evidence="1" id="KW-0472">Membrane</keyword>
<evidence type="ECO:0000256" key="1">
    <source>
        <dbReference type="SAM" id="Phobius"/>
    </source>
</evidence>
<reference evidence="2 3" key="1">
    <citation type="submission" date="2014-09" db="EMBL/GenBank/DDBJ databases">
        <title>Draft Genome Sequence of Draconibacterium sp. JN14CK-3.</title>
        <authorList>
            <person name="Dong C."/>
            <person name="Lai Q."/>
            <person name="Shao Z."/>
        </authorList>
    </citation>
    <scope>NUCLEOTIDE SEQUENCE [LARGE SCALE GENOMIC DNA]</scope>
    <source>
        <strain evidence="2 3">JN14CK-3</strain>
    </source>
</reference>
<accession>A0A0D8J9H6</accession>